<reference evidence="1" key="1">
    <citation type="journal article" date="2021" name="Environ. Microbiol.">
        <title>Gene family expansions and transcriptome signatures uncover fungal adaptations to wood decay.</title>
        <authorList>
            <person name="Hage H."/>
            <person name="Miyauchi S."/>
            <person name="Viragh M."/>
            <person name="Drula E."/>
            <person name="Min B."/>
            <person name="Chaduli D."/>
            <person name="Navarro D."/>
            <person name="Favel A."/>
            <person name="Norest M."/>
            <person name="Lesage-Meessen L."/>
            <person name="Balint B."/>
            <person name="Merenyi Z."/>
            <person name="de Eugenio L."/>
            <person name="Morin E."/>
            <person name="Martinez A.T."/>
            <person name="Baldrian P."/>
            <person name="Stursova M."/>
            <person name="Martinez M.J."/>
            <person name="Novotny C."/>
            <person name="Magnuson J.K."/>
            <person name="Spatafora J.W."/>
            <person name="Maurice S."/>
            <person name="Pangilinan J."/>
            <person name="Andreopoulos W."/>
            <person name="LaButti K."/>
            <person name="Hundley H."/>
            <person name="Na H."/>
            <person name="Kuo A."/>
            <person name="Barry K."/>
            <person name="Lipzen A."/>
            <person name="Henrissat B."/>
            <person name="Riley R."/>
            <person name="Ahrendt S."/>
            <person name="Nagy L.G."/>
            <person name="Grigoriev I.V."/>
            <person name="Martin F."/>
            <person name="Rosso M.N."/>
        </authorList>
    </citation>
    <scope>NUCLEOTIDE SEQUENCE</scope>
    <source>
        <strain evidence="1">CBS 384.51</strain>
    </source>
</reference>
<sequence length="494" mass="54106">MGTADPEKGNTALVIQQEVEDSEKQKNPYVVDWYCANDPENPRNWSFAKRCFVTFDICLLTFSIYIGSAIYAPGIPDISEKFGISNVAASLGITLFVLGYGIGPMFLSPLSEIPQFGRTSVYIISLFIFVILQIPTALSKNLGALLPLRFLAGFVGSPALATGGASLVDMWTDEWRAVVIGLWGLAAVSGPVLGPVIGGFAVQAEGWTWSIWILCWLSGATFVFLALFLPETSSQSLLYRRAYRIRKLTGDPRFKSMGEIEGENMTLGEIAQMTLVRPFILGFTEPIVAFWNVYIALVYGILYIFIESFNVVFSEMHGFNLAQNGLAFLGLIVGVVTTYVIFAIYAVRVLRPMFANGVQNFVPEERLPVAIVGSILLPISLFMFGWTSSSSIPWILPIIASGIFSSGTFLLFQAGLNYLPDCYPRYVASILAGNDLFRSSVGAAFPIFSTAFFHNLGVGPACSILGGIAVLMMPFPVILYKYGARLRAYSKYTN</sequence>
<proteinExistence type="predicted"/>
<comment type="caution">
    <text evidence="1">The sequence shown here is derived from an EMBL/GenBank/DDBJ whole genome shotgun (WGS) entry which is preliminary data.</text>
</comment>
<name>A0ACB8TSW5_9APHY</name>
<dbReference type="Proteomes" id="UP001055072">
    <property type="component" value="Unassembled WGS sequence"/>
</dbReference>
<protein>
    <submittedName>
        <fullName evidence="1">MFS general substrate transporter</fullName>
    </submittedName>
</protein>
<evidence type="ECO:0000313" key="1">
    <source>
        <dbReference type="EMBL" id="KAI0084944.1"/>
    </source>
</evidence>
<keyword evidence="2" id="KW-1185">Reference proteome</keyword>
<accession>A0ACB8TSW5</accession>
<evidence type="ECO:0000313" key="2">
    <source>
        <dbReference type="Proteomes" id="UP001055072"/>
    </source>
</evidence>
<gene>
    <name evidence="1" type="ORF">BDY19DRAFT_897482</name>
</gene>
<organism evidence="1 2">
    <name type="scientific">Irpex rosettiformis</name>
    <dbReference type="NCBI Taxonomy" id="378272"/>
    <lineage>
        <taxon>Eukaryota</taxon>
        <taxon>Fungi</taxon>
        <taxon>Dikarya</taxon>
        <taxon>Basidiomycota</taxon>
        <taxon>Agaricomycotina</taxon>
        <taxon>Agaricomycetes</taxon>
        <taxon>Polyporales</taxon>
        <taxon>Irpicaceae</taxon>
        <taxon>Irpex</taxon>
    </lineage>
</organism>
<dbReference type="EMBL" id="MU274936">
    <property type="protein sequence ID" value="KAI0084944.1"/>
    <property type="molecule type" value="Genomic_DNA"/>
</dbReference>